<evidence type="ECO:0000313" key="5">
    <source>
        <dbReference type="WBParaSite" id="NBR_0001656101-mRNA-1"/>
    </source>
</evidence>
<keyword evidence="4" id="KW-1185">Reference proteome</keyword>
<keyword evidence="1" id="KW-0812">Transmembrane</keyword>
<dbReference type="Proteomes" id="UP000271162">
    <property type="component" value="Unassembled WGS sequence"/>
</dbReference>
<reference evidence="3 4" key="2">
    <citation type="submission" date="2018-11" db="EMBL/GenBank/DDBJ databases">
        <authorList>
            <consortium name="Pathogen Informatics"/>
        </authorList>
    </citation>
    <scope>NUCLEOTIDE SEQUENCE [LARGE SCALE GENOMIC DNA]</scope>
</reference>
<evidence type="ECO:0000256" key="1">
    <source>
        <dbReference type="SAM" id="Phobius"/>
    </source>
</evidence>
<protein>
    <submittedName>
        <fullName evidence="3 5">Uncharacterized protein</fullName>
    </submittedName>
</protein>
<name>A0A0N4YI40_NIPBR</name>
<reference evidence="5" key="1">
    <citation type="submission" date="2017-02" db="UniProtKB">
        <authorList>
            <consortium name="WormBaseParasite"/>
        </authorList>
    </citation>
    <scope>IDENTIFICATION</scope>
</reference>
<feature type="transmembrane region" description="Helical" evidence="1">
    <location>
        <begin position="104"/>
        <end position="126"/>
    </location>
</feature>
<proteinExistence type="predicted"/>
<dbReference type="EMBL" id="UYSL01022261">
    <property type="protein sequence ID" value="VDL80157.1"/>
    <property type="molecule type" value="Genomic_DNA"/>
</dbReference>
<feature type="chain" id="PRO_5043125665" evidence="2">
    <location>
        <begin position="19"/>
        <end position="152"/>
    </location>
</feature>
<evidence type="ECO:0000256" key="2">
    <source>
        <dbReference type="SAM" id="SignalP"/>
    </source>
</evidence>
<feature type="signal peptide" evidence="2">
    <location>
        <begin position="1"/>
        <end position="18"/>
    </location>
</feature>
<dbReference type="WBParaSite" id="NBR_0001656101-mRNA-1">
    <property type="protein sequence ID" value="NBR_0001656101-mRNA-1"/>
    <property type="gene ID" value="NBR_0001656101"/>
</dbReference>
<keyword evidence="2" id="KW-0732">Signal</keyword>
<organism evidence="5">
    <name type="scientific">Nippostrongylus brasiliensis</name>
    <name type="common">Rat hookworm</name>
    <dbReference type="NCBI Taxonomy" id="27835"/>
    <lineage>
        <taxon>Eukaryota</taxon>
        <taxon>Metazoa</taxon>
        <taxon>Ecdysozoa</taxon>
        <taxon>Nematoda</taxon>
        <taxon>Chromadorea</taxon>
        <taxon>Rhabditida</taxon>
        <taxon>Rhabditina</taxon>
        <taxon>Rhabditomorpha</taxon>
        <taxon>Strongyloidea</taxon>
        <taxon>Heligmosomidae</taxon>
        <taxon>Nippostrongylus</taxon>
    </lineage>
</organism>
<evidence type="ECO:0000313" key="3">
    <source>
        <dbReference type="EMBL" id="VDL80157.1"/>
    </source>
</evidence>
<keyword evidence="1" id="KW-0472">Membrane</keyword>
<evidence type="ECO:0000313" key="4">
    <source>
        <dbReference type="Proteomes" id="UP000271162"/>
    </source>
</evidence>
<sequence>MLLLIWLAMSAAIAVVQLLVTTQPEWIVNGDQIQPSNGHNQSIPVVAEDSFFYECDIMTDRIAISGAQRRDMRAWIFDIKLKGLFALCNPWGCVLRDVTSLGPLALHLIGSLLFLLSALALVPVIFCSATAAPMRTIAHVQITGGTFYLFIY</sequence>
<gene>
    <name evidence="3" type="ORF">NBR_LOCUS16562</name>
</gene>
<accession>A0A0N4YI40</accession>
<keyword evidence="1" id="KW-1133">Transmembrane helix</keyword>
<dbReference type="AlphaFoldDB" id="A0A0N4YI40"/>